<dbReference type="SUPFAM" id="SSF51735">
    <property type="entry name" value="NAD(P)-binding Rossmann-fold domains"/>
    <property type="match status" value="1"/>
</dbReference>
<dbReference type="GO" id="GO:0044877">
    <property type="term" value="F:protein-containing complex binding"/>
    <property type="evidence" value="ECO:0007669"/>
    <property type="project" value="TreeGrafter"/>
</dbReference>
<dbReference type="EMBL" id="NBIV01000169">
    <property type="protein sequence ID" value="PXF42291.1"/>
    <property type="molecule type" value="Genomic_DNA"/>
</dbReference>
<comment type="caution">
    <text evidence="2">The sequence shown here is derived from an EMBL/GenBank/DDBJ whole genome shotgun (WGS) entry which is preliminary data.</text>
</comment>
<reference evidence="2 3" key="1">
    <citation type="journal article" date="2018" name="Mol. Biol. Evol.">
        <title>Analysis of the draft genome of the red seaweed Gracilariopsis chorda provides insights into genome size evolution in Rhodophyta.</title>
        <authorList>
            <person name="Lee J."/>
            <person name="Yang E.C."/>
            <person name="Graf L."/>
            <person name="Yang J.H."/>
            <person name="Qiu H."/>
            <person name="Zel Zion U."/>
            <person name="Chan C.X."/>
            <person name="Stephens T.G."/>
            <person name="Weber A.P.M."/>
            <person name="Boo G.H."/>
            <person name="Boo S.M."/>
            <person name="Kim K.M."/>
            <person name="Shin Y."/>
            <person name="Jung M."/>
            <person name="Lee S.J."/>
            <person name="Yim H.S."/>
            <person name="Lee J.H."/>
            <person name="Bhattacharya D."/>
            <person name="Yoon H.S."/>
        </authorList>
    </citation>
    <scope>NUCLEOTIDE SEQUENCE [LARGE SCALE GENOMIC DNA]</scope>
    <source>
        <strain evidence="2 3">SKKU-2015</strain>
        <tissue evidence="2">Whole body</tissue>
    </source>
</reference>
<sequence>MVTSSRTLTVFGATGFIGRELLRSLTKHNAAGSITLRVASRSAKAKNLSSWKQLAPNVNAIQPLHCDVTNPDHVSEAVKGATDVINCVGILYETPSKNLTFAKIQQEAPNLIAEAVKESATVKNVVHVSAIGADLDSPSAYARTKAMGELATLNLSNNDIARVTVLRPSIVFGPEDSFFNRFENMSRYLPFLPLVGGGTTKYQPVHVQDVAAAIIKALALNAEGDVPSGVYELGGKTVFTFRQLMQLVLDATQRKRILLPIPFPVASIQGTAFELLHSVVPSVPPLLTRDQVELLKSDNVVSPSARTLYDLKIEPKACSLDTISYIR</sequence>
<dbReference type="PANTHER" id="PTHR12126">
    <property type="entry name" value="NADH-UBIQUINONE OXIDOREDUCTASE 39 KDA SUBUNIT-RELATED"/>
    <property type="match status" value="1"/>
</dbReference>
<dbReference type="Proteomes" id="UP000247409">
    <property type="component" value="Unassembled WGS sequence"/>
</dbReference>
<feature type="domain" description="NAD-dependent epimerase/dehydratase" evidence="1">
    <location>
        <begin position="9"/>
        <end position="233"/>
    </location>
</feature>
<name>A0A2V3IJQ0_9FLOR</name>
<dbReference type="AlphaFoldDB" id="A0A2V3IJQ0"/>
<evidence type="ECO:0000259" key="1">
    <source>
        <dbReference type="Pfam" id="PF01370"/>
    </source>
</evidence>
<evidence type="ECO:0000313" key="3">
    <source>
        <dbReference type="Proteomes" id="UP000247409"/>
    </source>
</evidence>
<dbReference type="InterPro" id="IPR001509">
    <property type="entry name" value="Epimerase_deHydtase"/>
</dbReference>
<dbReference type="Gene3D" id="3.40.50.720">
    <property type="entry name" value="NAD(P)-binding Rossmann-like Domain"/>
    <property type="match status" value="1"/>
</dbReference>
<dbReference type="OrthoDB" id="275457at2759"/>
<organism evidence="2 3">
    <name type="scientific">Gracilariopsis chorda</name>
    <dbReference type="NCBI Taxonomy" id="448386"/>
    <lineage>
        <taxon>Eukaryota</taxon>
        <taxon>Rhodophyta</taxon>
        <taxon>Florideophyceae</taxon>
        <taxon>Rhodymeniophycidae</taxon>
        <taxon>Gracilariales</taxon>
        <taxon>Gracilariaceae</taxon>
        <taxon>Gracilariopsis</taxon>
    </lineage>
</organism>
<dbReference type="CDD" id="cd05271">
    <property type="entry name" value="NDUFA9_like_SDR_a"/>
    <property type="match status" value="1"/>
</dbReference>
<gene>
    <name evidence="2" type="ORF">BWQ96_08010</name>
</gene>
<dbReference type="Pfam" id="PF01370">
    <property type="entry name" value="Epimerase"/>
    <property type="match status" value="1"/>
</dbReference>
<evidence type="ECO:0000313" key="2">
    <source>
        <dbReference type="EMBL" id="PXF42291.1"/>
    </source>
</evidence>
<dbReference type="InterPro" id="IPR051207">
    <property type="entry name" value="ComplexI_NDUFA9_subunit"/>
</dbReference>
<dbReference type="InterPro" id="IPR036291">
    <property type="entry name" value="NAD(P)-bd_dom_sf"/>
</dbReference>
<keyword evidence="2" id="KW-0830">Ubiquinone</keyword>
<proteinExistence type="predicted"/>
<protein>
    <submittedName>
        <fullName evidence="2">NADH dehydrogenase [ubiquinone] 1 alpha subcomplex subunit 9, mitochondrial</fullName>
    </submittedName>
</protein>
<accession>A0A2V3IJQ0</accession>
<dbReference type="STRING" id="448386.A0A2V3IJQ0"/>
<keyword evidence="3" id="KW-1185">Reference proteome</keyword>
<dbReference type="PANTHER" id="PTHR12126:SF11">
    <property type="entry name" value="NADH DEHYDROGENASE [UBIQUINONE] 1 ALPHA SUBCOMPLEX SUBUNIT 9, MITOCHONDRIAL"/>
    <property type="match status" value="1"/>
</dbReference>